<dbReference type="AlphaFoldDB" id="A0A368JQ52"/>
<proteinExistence type="predicted"/>
<accession>A0A368JQ52</accession>
<name>A0A368JQ52_9BACT</name>
<reference evidence="1 2" key="1">
    <citation type="submission" date="2018-07" db="EMBL/GenBank/DDBJ databases">
        <title>Genome analysis of Larkinella rosea.</title>
        <authorList>
            <person name="Zhou Z."/>
            <person name="Wang G."/>
        </authorList>
    </citation>
    <scope>NUCLEOTIDE SEQUENCE [LARGE SCALE GENOMIC DNA]</scope>
    <source>
        <strain evidence="2">zzj9</strain>
    </source>
</reference>
<dbReference type="OrthoDB" id="9888647at2"/>
<gene>
    <name evidence="1" type="ORF">DUE52_18115</name>
</gene>
<dbReference type="RefSeq" id="WP_133299872.1">
    <property type="nucleotide sequence ID" value="NZ_QOWE01000014.1"/>
</dbReference>
<dbReference type="EMBL" id="QOWE01000014">
    <property type="protein sequence ID" value="RCR68311.1"/>
    <property type="molecule type" value="Genomic_DNA"/>
</dbReference>
<protein>
    <submittedName>
        <fullName evidence="1">Uncharacterized protein</fullName>
    </submittedName>
</protein>
<dbReference type="Proteomes" id="UP000253383">
    <property type="component" value="Unassembled WGS sequence"/>
</dbReference>
<sequence>MKTSFQFRVSNQLTEACKLLSEQTRNLQNRALPMIESAKMIAEQTSILQDRFGSLQALVNWHTLTQKQIEDAFQGVDTLGAISRGRKGFNPADLFPYATIKINPTDN</sequence>
<keyword evidence="2" id="KW-1185">Reference proteome</keyword>
<evidence type="ECO:0000313" key="1">
    <source>
        <dbReference type="EMBL" id="RCR68311.1"/>
    </source>
</evidence>
<comment type="caution">
    <text evidence="1">The sequence shown here is derived from an EMBL/GenBank/DDBJ whole genome shotgun (WGS) entry which is preliminary data.</text>
</comment>
<evidence type="ECO:0000313" key="2">
    <source>
        <dbReference type="Proteomes" id="UP000253383"/>
    </source>
</evidence>
<organism evidence="1 2">
    <name type="scientific">Larkinella punicea</name>
    <dbReference type="NCBI Taxonomy" id="2315727"/>
    <lineage>
        <taxon>Bacteria</taxon>
        <taxon>Pseudomonadati</taxon>
        <taxon>Bacteroidota</taxon>
        <taxon>Cytophagia</taxon>
        <taxon>Cytophagales</taxon>
        <taxon>Spirosomataceae</taxon>
        <taxon>Larkinella</taxon>
    </lineage>
</organism>